<evidence type="ECO:0000313" key="4">
    <source>
        <dbReference type="Proteomes" id="UP000215199"/>
    </source>
</evidence>
<feature type="region of interest" description="Disordered" evidence="2">
    <location>
        <begin position="1"/>
        <end position="40"/>
    </location>
</feature>
<dbReference type="PANTHER" id="PTHR19879">
    <property type="entry name" value="TRANSCRIPTION INITIATION FACTOR TFIID"/>
    <property type="match status" value="1"/>
</dbReference>
<feature type="repeat" description="WD" evidence="1">
    <location>
        <begin position="49"/>
        <end position="79"/>
    </location>
</feature>
<dbReference type="InterPro" id="IPR036322">
    <property type="entry name" value="WD40_repeat_dom_sf"/>
</dbReference>
<keyword evidence="4" id="KW-1185">Reference proteome</keyword>
<dbReference type="Proteomes" id="UP000215199">
    <property type="component" value="Unassembled WGS sequence"/>
</dbReference>
<comment type="caution">
    <text evidence="3">The sequence shown here is derived from an EMBL/GenBank/DDBJ whole genome shotgun (WGS) entry which is preliminary data.</text>
</comment>
<feature type="repeat" description="WD" evidence="1">
    <location>
        <begin position="133"/>
        <end position="163"/>
    </location>
</feature>
<dbReference type="InterPro" id="IPR015943">
    <property type="entry name" value="WD40/YVTN_repeat-like_dom_sf"/>
</dbReference>
<dbReference type="PANTHER" id="PTHR19879:SF9">
    <property type="entry name" value="TRANSCRIPTION INITIATION FACTOR TFIID SUBUNIT 5"/>
    <property type="match status" value="1"/>
</dbReference>
<name>A0A229TFG5_9PSEU</name>
<proteinExistence type="predicted"/>
<dbReference type="SUPFAM" id="SSF50978">
    <property type="entry name" value="WD40 repeat-like"/>
    <property type="match status" value="1"/>
</dbReference>
<keyword evidence="1" id="KW-0853">WD repeat</keyword>
<sequence>MSGPGRPRTRWTATGGCGRWRSGRTACSPPPTTTGGSSSSIRCPAVTGTVTHPRAVTAVAFSANGRFLASGGADRTVRISELGGAAPAEVRTLTCDAPLSAVAFHPVDRAIAVATESGTVTAFEVETGFEQYRVSHPAPVRDLAFTADGELLVTSCEDGVLRVVGGRP</sequence>
<dbReference type="Pfam" id="PF00400">
    <property type="entry name" value="WD40"/>
    <property type="match status" value="2"/>
</dbReference>
<accession>A0A229TFG5</accession>
<dbReference type="Gene3D" id="2.130.10.10">
    <property type="entry name" value="YVTN repeat-like/Quinoprotein amine dehydrogenase"/>
    <property type="match status" value="1"/>
</dbReference>
<evidence type="ECO:0000256" key="1">
    <source>
        <dbReference type="PROSITE-ProRule" id="PRU00221"/>
    </source>
</evidence>
<dbReference type="SMART" id="SM00320">
    <property type="entry name" value="WD40"/>
    <property type="match status" value="3"/>
</dbReference>
<dbReference type="PROSITE" id="PS50082">
    <property type="entry name" value="WD_REPEATS_2"/>
    <property type="match status" value="2"/>
</dbReference>
<evidence type="ECO:0000256" key="2">
    <source>
        <dbReference type="SAM" id="MobiDB-lite"/>
    </source>
</evidence>
<dbReference type="PROSITE" id="PS50294">
    <property type="entry name" value="WD_REPEATS_REGION"/>
    <property type="match status" value="1"/>
</dbReference>
<dbReference type="EMBL" id="NMUL01000007">
    <property type="protein sequence ID" value="OXM69863.1"/>
    <property type="molecule type" value="Genomic_DNA"/>
</dbReference>
<evidence type="ECO:0000313" key="3">
    <source>
        <dbReference type="EMBL" id="OXM69863.1"/>
    </source>
</evidence>
<gene>
    <name evidence="3" type="ORF">CF165_09890</name>
</gene>
<protein>
    <submittedName>
        <fullName evidence="3">Uncharacterized protein</fullName>
    </submittedName>
</protein>
<dbReference type="AlphaFoldDB" id="A0A229TFG5"/>
<dbReference type="InterPro" id="IPR001680">
    <property type="entry name" value="WD40_rpt"/>
</dbReference>
<organism evidence="3 4">
    <name type="scientific">Amycolatopsis vastitatis</name>
    <dbReference type="NCBI Taxonomy" id="1905142"/>
    <lineage>
        <taxon>Bacteria</taxon>
        <taxon>Bacillati</taxon>
        <taxon>Actinomycetota</taxon>
        <taxon>Actinomycetes</taxon>
        <taxon>Pseudonocardiales</taxon>
        <taxon>Pseudonocardiaceae</taxon>
        <taxon>Amycolatopsis</taxon>
    </lineage>
</organism>
<reference evidence="4" key="1">
    <citation type="submission" date="2017-07" db="EMBL/GenBank/DDBJ databases">
        <title>Comparative genome mining reveals phylogenetic distribution patterns of secondary metabolites in Amycolatopsis.</title>
        <authorList>
            <person name="Adamek M."/>
            <person name="Alanjary M."/>
            <person name="Sales-Ortells H."/>
            <person name="Goodfellow M."/>
            <person name="Bull A.T."/>
            <person name="Kalinowski J."/>
            <person name="Ziemert N."/>
        </authorList>
    </citation>
    <scope>NUCLEOTIDE SEQUENCE [LARGE SCALE GENOMIC DNA]</scope>
    <source>
        <strain evidence="4">H5</strain>
    </source>
</reference>